<comment type="catalytic activity">
    <reaction evidence="9">
        <text>malonyl-[ACP] + acetyl-CoA + H(+) = 3-oxobutanoyl-[ACP] + CO2 + CoA</text>
        <dbReference type="Rhea" id="RHEA:12080"/>
        <dbReference type="Rhea" id="RHEA-COMP:9623"/>
        <dbReference type="Rhea" id="RHEA-COMP:9625"/>
        <dbReference type="ChEBI" id="CHEBI:15378"/>
        <dbReference type="ChEBI" id="CHEBI:16526"/>
        <dbReference type="ChEBI" id="CHEBI:57287"/>
        <dbReference type="ChEBI" id="CHEBI:57288"/>
        <dbReference type="ChEBI" id="CHEBI:78449"/>
        <dbReference type="ChEBI" id="CHEBI:78450"/>
        <dbReference type="EC" id="2.3.1.180"/>
    </reaction>
</comment>
<evidence type="ECO:0000313" key="13">
    <source>
        <dbReference type="EMBL" id="KAK9855158.1"/>
    </source>
</evidence>
<sequence length="339" mass="36046">MDAELKSWSTGCRIAGSGSSVPEAVLTNKDLEKLVDTNDEWIRVRTGISRRHVLGEHENLSEHSARAAQHAMDMAHVTADQVDLVLLATSSPDDTFGSACQVQALLGAKQAAAFDITAACSGFVVAMNTAAQFIRTGTYKNIVVIGADCLSRYVDWRDRSTCILFGDASGAVVMQAQSGDCALLGSCMRSDGTGHKHLQACYEGQGHGMKATSEQDASSMSSFHNITMNGQEVFRFAVRAVPDVIEGALVDAGLAKADVDWLVMHQANQRILKAAAERLHIPMDRVVSNLNEYGNTSAASIPLALDEAVRAGSIQKGDVIASAGFGAGLTWAGAIYRWG</sequence>
<dbReference type="SUPFAM" id="SSF53901">
    <property type="entry name" value="Thiolase-like"/>
    <property type="match status" value="1"/>
</dbReference>
<keyword evidence="5" id="KW-0808">Transferase</keyword>
<evidence type="ECO:0000259" key="12">
    <source>
        <dbReference type="Pfam" id="PF08545"/>
    </source>
</evidence>
<evidence type="ECO:0000256" key="6">
    <source>
        <dbReference type="ARBA" id="ARBA00022832"/>
    </source>
</evidence>
<evidence type="ECO:0000259" key="11">
    <source>
        <dbReference type="Pfam" id="PF08541"/>
    </source>
</evidence>
<dbReference type="CDD" id="cd00830">
    <property type="entry name" value="KAS_III"/>
    <property type="match status" value="1"/>
</dbReference>
<evidence type="ECO:0000313" key="14">
    <source>
        <dbReference type="Proteomes" id="UP001485043"/>
    </source>
</evidence>
<dbReference type="GO" id="GO:0004315">
    <property type="term" value="F:3-oxoacyl-[acyl-carrier-protein] synthase activity"/>
    <property type="evidence" value="ECO:0007669"/>
    <property type="project" value="InterPro"/>
</dbReference>
<accession>A0AAW1STJ2</accession>
<keyword evidence="8" id="KW-0275">Fatty acid biosynthesis</keyword>
<evidence type="ECO:0000256" key="4">
    <source>
        <dbReference type="ARBA" id="ARBA00022516"/>
    </source>
</evidence>
<dbReference type="GO" id="GO:0006633">
    <property type="term" value="P:fatty acid biosynthetic process"/>
    <property type="evidence" value="ECO:0007669"/>
    <property type="project" value="UniProtKB-KW"/>
</dbReference>
<dbReference type="EC" id="2.3.1.180" evidence="3"/>
<evidence type="ECO:0000256" key="9">
    <source>
        <dbReference type="ARBA" id="ARBA00052419"/>
    </source>
</evidence>
<comment type="similarity">
    <text evidence="2">Belongs to the thiolase-like superfamily. FabH family.</text>
</comment>
<comment type="caution">
    <text evidence="13">The sequence shown here is derived from an EMBL/GenBank/DDBJ whole genome shotgun (WGS) entry which is preliminary data.</text>
</comment>
<dbReference type="Pfam" id="PF08545">
    <property type="entry name" value="ACP_syn_III"/>
    <property type="match status" value="1"/>
</dbReference>
<dbReference type="PANTHER" id="PTHR43091:SF1">
    <property type="entry name" value="BETA-KETOACYL-[ACYL-CARRIER-PROTEIN] SYNTHASE III, CHLOROPLASTIC"/>
    <property type="match status" value="1"/>
</dbReference>
<feature type="domain" description="Beta-ketoacyl-[acyl-carrier-protein] synthase III C-terminal" evidence="11">
    <location>
        <begin position="251"/>
        <end position="338"/>
    </location>
</feature>
<gene>
    <name evidence="13" type="ORF">WJX84_004777</name>
</gene>
<dbReference type="InterPro" id="IPR013751">
    <property type="entry name" value="ACP_syn_III_N"/>
</dbReference>
<evidence type="ECO:0000256" key="3">
    <source>
        <dbReference type="ARBA" id="ARBA00012333"/>
    </source>
</evidence>
<dbReference type="EMBL" id="JALJOV010001070">
    <property type="protein sequence ID" value="KAK9855158.1"/>
    <property type="molecule type" value="Genomic_DNA"/>
</dbReference>
<comment type="function">
    <text evidence="10">Catalyzes the condensation reaction of fatty acid synthesis by the addition to an acyl acceptor of two carbons from malonyl-ACP. KAS III catalyzes the first condensation reaction which initiates fatty acid synthesis and may therefore play a role in governing the total rate of fatty acid production. Possesses both acetoacetyl-ACP synthase and acetyl transacylase activities.</text>
</comment>
<proteinExistence type="inferred from homology"/>
<name>A0AAW1STJ2_9CHLO</name>
<dbReference type="NCBIfam" id="NF006829">
    <property type="entry name" value="PRK09352.1"/>
    <property type="match status" value="1"/>
</dbReference>
<reference evidence="13 14" key="1">
    <citation type="journal article" date="2024" name="Nat. Commun.">
        <title>Phylogenomics reveals the evolutionary origins of lichenization in chlorophyte algae.</title>
        <authorList>
            <person name="Puginier C."/>
            <person name="Libourel C."/>
            <person name="Otte J."/>
            <person name="Skaloud P."/>
            <person name="Haon M."/>
            <person name="Grisel S."/>
            <person name="Petersen M."/>
            <person name="Berrin J.G."/>
            <person name="Delaux P.M."/>
            <person name="Dal Grande F."/>
            <person name="Keller J."/>
        </authorList>
    </citation>
    <scope>NUCLEOTIDE SEQUENCE [LARGE SCALE GENOMIC DNA]</scope>
    <source>
        <strain evidence="13 14">SAG 2523</strain>
    </source>
</reference>
<keyword evidence="6" id="KW-0276">Fatty acid metabolism</keyword>
<dbReference type="InterPro" id="IPR004655">
    <property type="entry name" value="FabH"/>
</dbReference>
<evidence type="ECO:0000256" key="8">
    <source>
        <dbReference type="ARBA" id="ARBA00023160"/>
    </source>
</evidence>
<evidence type="ECO:0000256" key="2">
    <source>
        <dbReference type="ARBA" id="ARBA00008642"/>
    </source>
</evidence>
<dbReference type="Gene3D" id="3.40.47.10">
    <property type="match status" value="1"/>
</dbReference>
<evidence type="ECO:0000256" key="10">
    <source>
        <dbReference type="ARBA" id="ARBA00057449"/>
    </source>
</evidence>
<evidence type="ECO:0000256" key="5">
    <source>
        <dbReference type="ARBA" id="ARBA00022679"/>
    </source>
</evidence>
<dbReference type="FunFam" id="3.40.47.10:FF:000004">
    <property type="entry name" value="3-oxoacyl-[acyl-carrier-protein] synthase 3"/>
    <property type="match status" value="1"/>
</dbReference>
<dbReference type="HAMAP" id="MF_01815">
    <property type="entry name" value="FabH"/>
    <property type="match status" value="1"/>
</dbReference>
<evidence type="ECO:0000256" key="1">
    <source>
        <dbReference type="ARBA" id="ARBA00005194"/>
    </source>
</evidence>
<dbReference type="AlphaFoldDB" id="A0AAW1STJ2"/>
<comment type="pathway">
    <text evidence="1">Lipid metabolism; fatty acid biosynthesis.</text>
</comment>
<organism evidence="13 14">
    <name type="scientific">Apatococcus fuscideae</name>
    <dbReference type="NCBI Taxonomy" id="2026836"/>
    <lineage>
        <taxon>Eukaryota</taxon>
        <taxon>Viridiplantae</taxon>
        <taxon>Chlorophyta</taxon>
        <taxon>core chlorophytes</taxon>
        <taxon>Trebouxiophyceae</taxon>
        <taxon>Chlorellales</taxon>
        <taxon>Chlorellaceae</taxon>
        <taxon>Apatococcus</taxon>
    </lineage>
</organism>
<protein>
    <recommendedName>
        <fullName evidence="3">beta-ketoacyl-[acyl-carrier-protein] synthase III</fullName>
        <ecNumber evidence="3">2.3.1.180</ecNumber>
    </recommendedName>
</protein>
<dbReference type="GO" id="GO:0033818">
    <property type="term" value="F:beta-ketoacyl-acyl-carrier-protein synthase III activity"/>
    <property type="evidence" value="ECO:0007669"/>
    <property type="project" value="UniProtKB-EC"/>
</dbReference>
<dbReference type="Proteomes" id="UP001485043">
    <property type="component" value="Unassembled WGS sequence"/>
</dbReference>
<dbReference type="InterPro" id="IPR016039">
    <property type="entry name" value="Thiolase-like"/>
</dbReference>
<feature type="domain" description="Beta-ketoacyl-[acyl-carrier-protein] synthase III N-terminal" evidence="12">
    <location>
        <begin position="114"/>
        <end position="192"/>
    </location>
</feature>
<dbReference type="PANTHER" id="PTHR43091">
    <property type="entry name" value="3-OXOACYL-[ACYL-CARRIER-PROTEIN] SYNTHASE"/>
    <property type="match status" value="1"/>
</dbReference>
<evidence type="ECO:0000256" key="7">
    <source>
        <dbReference type="ARBA" id="ARBA00023098"/>
    </source>
</evidence>
<dbReference type="Pfam" id="PF08541">
    <property type="entry name" value="ACP_syn_III_C"/>
    <property type="match status" value="1"/>
</dbReference>
<keyword evidence="14" id="KW-1185">Reference proteome</keyword>
<dbReference type="NCBIfam" id="TIGR00747">
    <property type="entry name" value="fabH"/>
    <property type="match status" value="1"/>
</dbReference>
<keyword evidence="4" id="KW-0444">Lipid biosynthesis</keyword>
<dbReference type="InterPro" id="IPR013747">
    <property type="entry name" value="ACP_syn_III_C"/>
</dbReference>
<keyword evidence="7" id="KW-0443">Lipid metabolism</keyword>